<evidence type="ECO:0000313" key="2">
    <source>
        <dbReference type="EMBL" id="KAB7501730.1"/>
    </source>
</evidence>
<feature type="coiled-coil region" evidence="1">
    <location>
        <begin position="92"/>
        <end position="119"/>
    </location>
</feature>
<keyword evidence="1" id="KW-0175">Coiled coil</keyword>
<organism evidence="2 3">
    <name type="scientific">Armadillidium nasatum</name>
    <dbReference type="NCBI Taxonomy" id="96803"/>
    <lineage>
        <taxon>Eukaryota</taxon>
        <taxon>Metazoa</taxon>
        <taxon>Ecdysozoa</taxon>
        <taxon>Arthropoda</taxon>
        <taxon>Crustacea</taxon>
        <taxon>Multicrustacea</taxon>
        <taxon>Malacostraca</taxon>
        <taxon>Eumalacostraca</taxon>
        <taxon>Peracarida</taxon>
        <taxon>Isopoda</taxon>
        <taxon>Oniscidea</taxon>
        <taxon>Crinocheta</taxon>
        <taxon>Armadillidiidae</taxon>
        <taxon>Armadillidium</taxon>
    </lineage>
</organism>
<evidence type="ECO:0000256" key="1">
    <source>
        <dbReference type="SAM" id="Coils"/>
    </source>
</evidence>
<dbReference type="Proteomes" id="UP000326759">
    <property type="component" value="Unassembled WGS sequence"/>
</dbReference>
<dbReference type="EMBL" id="SEYY01009707">
    <property type="protein sequence ID" value="KAB7501730.1"/>
    <property type="molecule type" value="Genomic_DNA"/>
</dbReference>
<dbReference type="AlphaFoldDB" id="A0A5N5T9Q3"/>
<keyword evidence="3" id="KW-1185">Reference proteome</keyword>
<comment type="caution">
    <text evidence="2">The sequence shown here is derived from an EMBL/GenBank/DDBJ whole genome shotgun (WGS) entry which is preliminary data.</text>
</comment>
<gene>
    <name evidence="2" type="ORF">Anas_13148</name>
</gene>
<name>A0A5N5T9Q3_9CRUS</name>
<protein>
    <submittedName>
        <fullName evidence="2">Uncharacterized protein</fullName>
    </submittedName>
</protein>
<sequence length="155" mass="18104">MIYYVTQKIDKPRGYFKKEKLANHNSYGIKTLEKENSALTNKELRGQFIHTPSSHPSGGLRKYYRYYLSRFKVSNEEGPVGDLPRARKTCSVLMKEENIEHLQQNLREEEEAETSIQSHSPSEPCCRTCKYIYTRYPQKVRVMHKAFGPPITSKI</sequence>
<evidence type="ECO:0000313" key="3">
    <source>
        <dbReference type="Proteomes" id="UP000326759"/>
    </source>
</evidence>
<reference evidence="2 3" key="1">
    <citation type="journal article" date="2019" name="PLoS Biol.">
        <title>Sex chromosomes control vertical transmission of feminizing Wolbachia symbionts in an isopod.</title>
        <authorList>
            <person name="Becking T."/>
            <person name="Chebbi M.A."/>
            <person name="Giraud I."/>
            <person name="Moumen B."/>
            <person name="Laverre T."/>
            <person name="Caubet Y."/>
            <person name="Peccoud J."/>
            <person name="Gilbert C."/>
            <person name="Cordaux R."/>
        </authorList>
    </citation>
    <scope>NUCLEOTIDE SEQUENCE [LARGE SCALE GENOMIC DNA]</scope>
    <source>
        <strain evidence="2">ANa2</strain>
        <tissue evidence="2">Whole body excluding digestive tract and cuticle</tissue>
    </source>
</reference>
<accession>A0A5N5T9Q3</accession>
<proteinExistence type="predicted"/>